<evidence type="ECO:0000313" key="6">
    <source>
        <dbReference type="EMBL" id="MFC4590119.1"/>
    </source>
</evidence>
<evidence type="ECO:0000256" key="2">
    <source>
        <dbReference type="ARBA" id="ARBA00022723"/>
    </source>
</evidence>
<reference evidence="7" key="1">
    <citation type="journal article" date="2019" name="Int. J. Syst. Evol. Microbiol.">
        <title>The Global Catalogue of Microorganisms (GCM) 10K type strain sequencing project: providing services to taxonomists for standard genome sequencing and annotation.</title>
        <authorList>
            <consortium name="The Broad Institute Genomics Platform"/>
            <consortium name="The Broad Institute Genome Sequencing Center for Infectious Disease"/>
            <person name="Wu L."/>
            <person name="Ma J."/>
        </authorList>
    </citation>
    <scope>NUCLEOTIDE SEQUENCE [LARGE SCALE GENOMIC DNA]</scope>
    <source>
        <strain evidence="7">CCUG 49560</strain>
    </source>
</reference>
<dbReference type="SFLD" id="SFLDG01072">
    <property type="entry name" value="dehydrogenase_like"/>
    <property type="match status" value="1"/>
</dbReference>
<evidence type="ECO:0000259" key="5">
    <source>
        <dbReference type="Pfam" id="PF04055"/>
    </source>
</evidence>
<dbReference type="Proteomes" id="UP001595891">
    <property type="component" value="Unassembled WGS sequence"/>
</dbReference>
<dbReference type="Gene3D" id="3.20.20.70">
    <property type="entry name" value="Aldolase class I"/>
    <property type="match status" value="1"/>
</dbReference>
<keyword evidence="4" id="KW-0411">Iron-sulfur</keyword>
<proteinExistence type="predicted"/>
<dbReference type="SFLD" id="SFLDS00029">
    <property type="entry name" value="Radical_SAM"/>
    <property type="match status" value="1"/>
</dbReference>
<evidence type="ECO:0000256" key="3">
    <source>
        <dbReference type="ARBA" id="ARBA00023004"/>
    </source>
</evidence>
<gene>
    <name evidence="6" type="ORF">ACFO8L_28780</name>
</gene>
<dbReference type="SFLD" id="SFLDG01067">
    <property type="entry name" value="SPASM/twitch_domain_containing"/>
    <property type="match status" value="1"/>
</dbReference>
<dbReference type="PANTHER" id="PTHR43273:SF8">
    <property type="entry name" value="RADICAL SAM DOMAIN PROTEIN"/>
    <property type="match status" value="1"/>
</dbReference>
<dbReference type="SUPFAM" id="SSF102114">
    <property type="entry name" value="Radical SAM enzymes"/>
    <property type="match status" value="1"/>
</dbReference>
<keyword evidence="2" id="KW-0479">Metal-binding</keyword>
<dbReference type="SFLD" id="SFLDG01386">
    <property type="entry name" value="main_SPASM_domain-containing"/>
    <property type="match status" value="1"/>
</dbReference>
<dbReference type="InterPro" id="IPR023867">
    <property type="entry name" value="Sulphatase_maturase_rSAM"/>
</dbReference>
<dbReference type="InterPro" id="IPR013785">
    <property type="entry name" value="Aldolase_TIM"/>
</dbReference>
<keyword evidence="1" id="KW-0949">S-adenosyl-L-methionine</keyword>
<keyword evidence="3" id="KW-0408">Iron</keyword>
<feature type="domain" description="Radical SAM core" evidence="5">
    <location>
        <begin position="20"/>
        <end position="156"/>
    </location>
</feature>
<keyword evidence="7" id="KW-1185">Reference proteome</keyword>
<organism evidence="6 7">
    <name type="scientific">Sphaerisporangium corydalis</name>
    <dbReference type="NCBI Taxonomy" id="1441875"/>
    <lineage>
        <taxon>Bacteria</taxon>
        <taxon>Bacillati</taxon>
        <taxon>Actinomycetota</taxon>
        <taxon>Actinomycetes</taxon>
        <taxon>Streptosporangiales</taxon>
        <taxon>Streptosporangiaceae</taxon>
        <taxon>Sphaerisporangium</taxon>
    </lineage>
</organism>
<sequence>MRSPDGWRPRPFRQFILKVHSRCDLSCDYCYIYTMADQSWAERPRTMPRSTLRHVAFRIAEHVHAHGLASIHLVLHGGEPLLAGVEGIEDAVTTIRDAVGPRVRVAVSVQTNAVRLDETFLRAFDRLGARVGVSLDGDVTAHDRHRRHADGRGSHAAVAAALGPLAGEYRHLFGGILCTVDVRNDPLRTYEALLDFAPPAVDFLLPHGNWAAPPPGRSPGSAATPYADWLIPIFDRWYAPGARPTEVRLFADIMHLLLGGASAGEAVGLAPARMVVIETDGAIEQSDTLKSAYPGGPATGFHVARDPFDAVLGHPAVRARQIGAQALGAECLACPVMRVCGGGLYAHRYRPGAGFANPSVYCADLFRLITHIRHRVESDVTARMESRR</sequence>
<dbReference type="Pfam" id="PF04055">
    <property type="entry name" value="Radical_SAM"/>
    <property type="match status" value="1"/>
</dbReference>
<dbReference type="NCBIfam" id="TIGR04269">
    <property type="entry name" value="SAM_SPASM_FxsB"/>
    <property type="match status" value="1"/>
</dbReference>
<protein>
    <submittedName>
        <fullName evidence="6">FxsB family cyclophane-forming radical SAM/SPASM peptide maturase</fullName>
    </submittedName>
</protein>
<evidence type="ECO:0000313" key="7">
    <source>
        <dbReference type="Proteomes" id="UP001595891"/>
    </source>
</evidence>
<comment type="caution">
    <text evidence="6">The sequence shown here is derived from an EMBL/GenBank/DDBJ whole genome shotgun (WGS) entry which is preliminary data.</text>
</comment>
<dbReference type="InterPro" id="IPR007197">
    <property type="entry name" value="rSAM"/>
</dbReference>
<dbReference type="InterPro" id="IPR026335">
    <property type="entry name" value="rSAM_SPASM_FxsB"/>
</dbReference>
<dbReference type="RefSeq" id="WP_262843820.1">
    <property type="nucleotide sequence ID" value="NZ_JANZYP010000022.1"/>
</dbReference>
<dbReference type="EMBL" id="JBHSFN010000020">
    <property type="protein sequence ID" value="MFC4590119.1"/>
    <property type="molecule type" value="Genomic_DNA"/>
</dbReference>
<dbReference type="CDD" id="cd01335">
    <property type="entry name" value="Radical_SAM"/>
    <property type="match status" value="1"/>
</dbReference>
<evidence type="ECO:0000256" key="1">
    <source>
        <dbReference type="ARBA" id="ARBA00022691"/>
    </source>
</evidence>
<dbReference type="InterPro" id="IPR058240">
    <property type="entry name" value="rSAM_sf"/>
</dbReference>
<name>A0ABV9EMS7_9ACTN</name>
<evidence type="ECO:0000256" key="4">
    <source>
        <dbReference type="ARBA" id="ARBA00023014"/>
    </source>
</evidence>
<accession>A0ABV9EMS7</accession>
<dbReference type="PANTHER" id="PTHR43273">
    <property type="entry name" value="ANAEROBIC SULFATASE-MATURATING ENZYME HOMOLOG ASLB-RELATED"/>
    <property type="match status" value="1"/>
</dbReference>